<feature type="compositionally biased region" description="Basic and acidic residues" evidence="2">
    <location>
        <begin position="113"/>
        <end position="123"/>
    </location>
</feature>
<protein>
    <recommendedName>
        <fullName evidence="3">Guanylate-binding protein N-terminal domain-containing protein</fullName>
    </recommendedName>
</protein>
<feature type="region of interest" description="Disordered" evidence="2">
    <location>
        <begin position="1"/>
        <end position="140"/>
    </location>
</feature>
<dbReference type="EMBL" id="CATQJA010002086">
    <property type="protein sequence ID" value="CAJ0569620.1"/>
    <property type="molecule type" value="Genomic_DNA"/>
</dbReference>
<evidence type="ECO:0000256" key="1">
    <source>
        <dbReference type="SAM" id="Coils"/>
    </source>
</evidence>
<dbReference type="Pfam" id="PF02263">
    <property type="entry name" value="GBP"/>
    <property type="match status" value="1"/>
</dbReference>
<dbReference type="Proteomes" id="UP001177023">
    <property type="component" value="Unassembled WGS sequence"/>
</dbReference>
<gene>
    <name evidence="4" type="ORF">MSPICULIGERA_LOCUS8092</name>
</gene>
<accession>A0AA36FWC6</accession>
<organism evidence="4 5">
    <name type="scientific">Mesorhabditis spiculigera</name>
    <dbReference type="NCBI Taxonomy" id="96644"/>
    <lineage>
        <taxon>Eukaryota</taxon>
        <taxon>Metazoa</taxon>
        <taxon>Ecdysozoa</taxon>
        <taxon>Nematoda</taxon>
        <taxon>Chromadorea</taxon>
        <taxon>Rhabditida</taxon>
        <taxon>Rhabditina</taxon>
        <taxon>Rhabditomorpha</taxon>
        <taxon>Rhabditoidea</taxon>
        <taxon>Rhabditidae</taxon>
        <taxon>Mesorhabditinae</taxon>
        <taxon>Mesorhabditis</taxon>
    </lineage>
</organism>
<reference evidence="4" key="1">
    <citation type="submission" date="2023-06" db="EMBL/GenBank/DDBJ databases">
        <authorList>
            <person name="Delattre M."/>
        </authorList>
    </citation>
    <scope>NUCLEOTIDE SEQUENCE</scope>
    <source>
        <strain evidence="4">AF72</strain>
    </source>
</reference>
<evidence type="ECO:0000313" key="5">
    <source>
        <dbReference type="Proteomes" id="UP001177023"/>
    </source>
</evidence>
<name>A0AA36FWC6_9BILA</name>
<dbReference type="SUPFAM" id="SSF52540">
    <property type="entry name" value="P-loop containing nucleoside triphosphate hydrolases"/>
    <property type="match status" value="1"/>
</dbReference>
<dbReference type="Gene3D" id="3.40.50.300">
    <property type="entry name" value="P-loop containing nucleotide triphosphate hydrolases"/>
    <property type="match status" value="1"/>
</dbReference>
<sequence>MQDVVLPDSGPKDFWDQTIPAGQGAENGSKEQDGFVVFAAPNDSQGPPGAQNSPEGQDTSGNFSCRAEQDDVEYGSEASGDSSTFDRDGHVAVAGPNEEPMVMLDQHQQRGGYGEREYAHQETRNAPPVPAHGASSSGQHLASSTANNIAAPLVLVSFPDGKIKFHEDVAMRTFASPAYRGKKHLIFYIDTQGTFDLETERSTSLWIAGFSFLLADIQIVNLRSNIGGDNLHDIHTFTEVAAACSTKRSVEISQGDMTLISQLNKVIEAVKAECKKSYHENGEMLVDTCNKIVSFLEKDAPTLTTSVEVIKEANITVTVNRAFEMFQASLKGVTLDHFDDAVFTGKKNADRKLKESLPTKLLEEAKKGLAEKVEPAIKAKREELLKIESEKQALGKLDDIVLEWRKKIQMINKYEEAVELQESTEISESFARNFPNVGCKDQVSLLKNTLETRIANLRGQYLRQKLDETERQFRDFMMNQEAIRALQKMHANLLESAKDDGKKYCEERGVSALNEIATECLERLQKNRAAEEALKRAEEKLNEAVKFERYDTGNSVFESSQVRAASLTKWQENTTQLLRDAANTSSATERNKVDQAQGCFPVVAPSAPIRAAAPLRANDFQGTTAFGRISTDSVDLDPTALYMQPSSALEATKAKLEAVRSREVAGRKTPEQLAEEKSQLKEQQTHDEVTRKNERVHFFRRGAEVASPSQSRSSRADEQRLSEELEIILQKRLVPREDVDEYLNTFEHYSSNILRGWLERGIDEPKNDHAGSTSTLRKEFVMKGFDAWSRQKKTLNYKKLKAHYRHYLRKKLEEQVRVDAGYDVNPGIKATREIRSHFLKSLEKYDISDCLEQNLMDVTVQCWMELFTKTFANIGTPESKRQCLLHVLQALTLRIRDADFVEFERQVREEFQQRSTKSALSYGYYFRCGPDGGTVEPAYDALHYQYNQNIQMSGGHQPQMSSQPRVSPNPLPAQYPLPGSSSGIAQAANHVADHGMPGVRTNGMSAESVHHSEVTDHVRDPSNLFYHPF</sequence>
<feature type="coiled-coil region" evidence="1">
    <location>
        <begin position="520"/>
        <end position="547"/>
    </location>
</feature>
<dbReference type="InterPro" id="IPR015894">
    <property type="entry name" value="Guanylate-bd_N"/>
</dbReference>
<feature type="domain" description="Guanylate-binding protein N-terminal" evidence="3">
    <location>
        <begin position="176"/>
        <end position="251"/>
    </location>
</feature>
<keyword evidence="5" id="KW-1185">Reference proteome</keyword>
<feature type="compositionally biased region" description="Polar residues" evidence="2">
    <location>
        <begin position="42"/>
        <end position="63"/>
    </location>
</feature>
<proteinExistence type="predicted"/>
<dbReference type="GO" id="GO:0005525">
    <property type="term" value="F:GTP binding"/>
    <property type="evidence" value="ECO:0007669"/>
    <property type="project" value="InterPro"/>
</dbReference>
<dbReference type="AlphaFoldDB" id="A0AA36FWC6"/>
<feature type="non-terminal residue" evidence="4">
    <location>
        <position position="1"/>
    </location>
</feature>
<evidence type="ECO:0000259" key="3">
    <source>
        <dbReference type="Pfam" id="PF02263"/>
    </source>
</evidence>
<feature type="region of interest" description="Disordered" evidence="2">
    <location>
        <begin position="662"/>
        <end position="692"/>
    </location>
</feature>
<evidence type="ECO:0000313" key="4">
    <source>
        <dbReference type="EMBL" id="CAJ0569620.1"/>
    </source>
</evidence>
<evidence type="ECO:0000256" key="2">
    <source>
        <dbReference type="SAM" id="MobiDB-lite"/>
    </source>
</evidence>
<dbReference type="InterPro" id="IPR027417">
    <property type="entry name" value="P-loop_NTPase"/>
</dbReference>
<comment type="caution">
    <text evidence="4">The sequence shown here is derived from an EMBL/GenBank/DDBJ whole genome shotgun (WGS) entry which is preliminary data.</text>
</comment>
<keyword evidence="1" id="KW-0175">Coiled coil</keyword>
<dbReference type="GO" id="GO:0003924">
    <property type="term" value="F:GTPase activity"/>
    <property type="evidence" value="ECO:0007669"/>
    <property type="project" value="InterPro"/>
</dbReference>